<comment type="similarity">
    <text evidence="2">Belongs to the 2H phosphoesterase superfamily. ThpR family.</text>
</comment>
<dbReference type="GO" id="GO:0016874">
    <property type="term" value="F:ligase activity"/>
    <property type="evidence" value="ECO:0007669"/>
    <property type="project" value="UniProtKB-KW"/>
</dbReference>
<proteinExistence type="inferred from homology"/>
<feature type="active site" description="Proton donor" evidence="2">
    <location>
        <position position="43"/>
    </location>
</feature>
<accession>A0A101FEZ3</accession>
<keyword evidence="4" id="KW-0436">Ligase</keyword>
<dbReference type="EC" id="3.1.4.58" evidence="2"/>
<dbReference type="Gene3D" id="3.90.1140.10">
    <property type="entry name" value="Cyclic phosphodiesterase"/>
    <property type="match status" value="1"/>
</dbReference>
<evidence type="ECO:0000313" key="5">
    <source>
        <dbReference type="Proteomes" id="UP000053326"/>
    </source>
</evidence>
<feature type="domain" description="Phosphoesterase HXTX" evidence="3">
    <location>
        <begin position="103"/>
        <end position="181"/>
    </location>
</feature>
<evidence type="ECO:0000256" key="1">
    <source>
        <dbReference type="ARBA" id="ARBA00022801"/>
    </source>
</evidence>
<dbReference type="GO" id="GO:0008664">
    <property type="term" value="F:RNA 2',3'-cyclic 3'-phosphodiesterase activity"/>
    <property type="evidence" value="ECO:0007669"/>
    <property type="project" value="UniProtKB-EC"/>
</dbReference>
<organism evidence="4 5">
    <name type="scientific">Thermacetogenium phaeum</name>
    <dbReference type="NCBI Taxonomy" id="85874"/>
    <lineage>
        <taxon>Bacteria</taxon>
        <taxon>Bacillati</taxon>
        <taxon>Bacillota</taxon>
        <taxon>Clostridia</taxon>
        <taxon>Thermoanaerobacterales</taxon>
        <taxon>Thermoanaerobacteraceae</taxon>
        <taxon>Thermacetogenium</taxon>
    </lineage>
</organism>
<dbReference type="SUPFAM" id="SSF55144">
    <property type="entry name" value="LigT-like"/>
    <property type="match status" value="1"/>
</dbReference>
<feature type="active site" description="Proton acceptor" evidence="2">
    <location>
        <position position="131"/>
    </location>
</feature>
<evidence type="ECO:0000259" key="3">
    <source>
        <dbReference type="Pfam" id="PF02834"/>
    </source>
</evidence>
<reference evidence="5" key="1">
    <citation type="journal article" date="2015" name="MBio">
        <title>Genome-Resolved Metagenomic Analysis Reveals Roles for Candidate Phyla and Other Microbial Community Members in Biogeochemical Transformations in Oil Reservoirs.</title>
        <authorList>
            <person name="Hu P."/>
            <person name="Tom L."/>
            <person name="Singh A."/>
            <person name="Thomas B.C."/>
            <person name="Baker B.J."/>
            <person name="Piceno Y.M."/>
            <person name="Andersen G.L."/>
            <person name="Banfield J.F."/>
        </authorList>
    </citation>
    <scope>NUCLEOTIDE SEQUENCE [LARGE SCALE GENOMIC DNA]</scope>
</reference>
<comment type="function">
    <text evidence="2">Hydrolyzes RNA 2',3'-cyclic phosphodiester to an RNA 2'-phosphomonoester.</text>
</comment>
<protein>
    <recommendedName>
        <fullName evidence="2">RNA 2',3'-cyclic phosphodiesterase</fullName>
        <shortName evidence="2">RNA 2',3'-CPDase</shortName>
        <ecNumber evidence="2">3.1.4.58</ecNumber>
    </recommendedName>
</protein>
<keyword evidence="1 2" id="KW-0378">Hydrolase</keyword>
<dbReference type="AlphaFoldDB" id="A0A101FEZ3"/>
<evidence type="ECO:0000313" key="4">
    <source>
        <dbReference type="EMBL" id="KUK35794.1"/>
    </source>
</evidence>
<dbReference type="GO" id="GO:0004113">
    <property type="term" value="F:2',3'-cyclic-nucleotide 3'-phosphodiesterase activity"/>
    <property type="evidence" value="ECO:0007669"/>
    <property type="project" value="InterPro"/>
</dbReference>
<dbReference type="EMBL" id="LGFO01000253">
    <property type="protein sequence ID" value="KUK35794.1"/>
    <property type="molecule type" value="Genomic_DNA"/>
</dbReference>
<name>A0A101FEZ3_9THEO</name>
<feature type="short sequence motif" description="HXTX 1" evidence="2">
    <location>
        <begin position="43"/>
        <end position="46"/>
    </location>
</feature>
<comment type="catalytic activity">
    <reaction evidence="2">
        <text>a 3'-end 2',3'-cyclophospho-ribonucleotide-RNA + H2O = a 3'-end 2'-phospho-ribonucleotide-RNA + H(+)</text>
        <dbReference type="Rhea" id="RHEA:11828"/>
        <dbReference type="Rhea" id="RHEA-COMP:10464"/>
        <dbReference type="Rhea" id="RHEA-COMP:17353"/>
        <dbReference type="ChEBI" id="CHEBI:15377"/>
        <dbReference type="ChEBI" id="CHEBI:15378"/>
        <dbReference type="ChEBI" id="CHEBI:83064"/>
        <dbReference type="ChEBI" id="CHEBI:173113"/>
        <dbReference type="EC" id="3.1.4.58"/>
    </reaction>
</comment>
<dbReference type="PANTHER" id="PTHR35561">
    <property type="entry name" value="RNA 2',3'-CYCLIC PHOSPHODIESTERASE"/>
    <property type="match status" value="1"/>
</dbReference>
<dbReference type="PANTHER" id="PTHR35561:SF1">
    <property type="entry name" value="RNA 2',3'-CYCLIC PHOSPHODIESTERASE"/>
    <property type="match status" value="1"/>
</dbReference>
<dbReference type="InterPro" id="IPR004175">
    <property type="entry name" value="RNA_CPDase"/>
</dbReference>
<comment type="caution">
    <text evidence="4">The sequence shown here is derived from an EMBL/GenBank/DDBJ whole genome shotgun (WGS) entry which is preliminary data.</text>
</comment>
<gene>
    <name evidence="4" type="ORF">XD66_1498</name>
</gene>
<evidence type="ECO:0000256" key="2">
    <source>
        <dbReference type="HAMAP-Rule" id="MF_01940"/>
    </source>
</evidence>
<dbReference type="InterPro" id="IPR009097">
    <property type="entry name" value="Cyclic_Pdiesterase"/>
</dbReference>
<dbReference type="OMA" id="NYIRVIW"/>
<dbReference type="Pfam" id="PF02834">
    <property type="entry name" value="LigT_PEase"/>
    <property type="match status" value="2"/>
</dbReference>
<feature type="domain" description="Phosphoesterase HXTX" evidence="3">
    <location>
        <begin position="10"/>
        <end position="94"/>
    </location>
</feature>
<feature type="short sequence motif" description="HXTX 2" evidence="2">
    <location>
        <begin position="131"/>
        <end position="134"/>
    </location>
</feature>
<dbReference type="HAMAP" id="MF_01940">
    <property type="entry name" value="RNA_CPDase"/>
    <property type="match status" value="1"/>
</dbReference>
<dbReference type="InterPro" id="IPR014051">
    <property type="entry name" value="Phosphoesterase_HXTX"/>
</dbReference>
<dbReference type="NCBIfam" id="TIGR02258">
    <property type="entry name" value="2_5_ligase"/>
    <property type="match status" value="1"/>
</dbReference>
<dbReference type="Proteomes" id="UP000053326">
    <property type="component" value="Unassembled WGS sequence"/>
</dbReference>
<sequence length="192" mass="22521">MKKVRSFLAIPLPEELKRRIYRGLTPIRRLALDVKWVEEENYHLTLKFFGDLTPDQIRRIKVILPALIGAETPFYLYCGDSYLLFPDQNRPRVFSLALTGDLEALHRLQKKTERELVKAGFPAEKKKFHPHITLGRFRSLRNSQDLFHLLQENAALPFEEEFPVREIILMASELTPQGPRYKPLAVFPLRRE</sequence>